<evidence type="ECO:0000256" key="1">
    <source>
        <dbReference type="ARBA" id="ARBA00004477"/>
    </source>
</evidence>
<dbReference type="OrthoDB" id="9979195at2759"/>
<evidence type="ECO:0000313" key="10">
    <source>
        <dbReference type="EMBL" id="KAF6141596.1"/>
    </source>
</evidence>
<feature type="transmembrane region" description="Helical" evidence="9">
    <location>
        <begin position="134"/>
        <end position="153"/>
    </location>
</feature>
<feature type="transmembrane region" description="Helical" evidence="9">
    <location>
        <begin position="420"/>
        <end position="441"/>
    </location>
</feature>
<feature type="transmembrane region" description="Helical" evidence="9">
    <location>
        <begin position="21"/>
        <end position="40"/>
    </location>
</feature>
<evidence type="ECO:0000256" key="3">
    <source>
        <dbReference type="ARBA" id="ARBA00010288"/>
    </source>
</evidence>
<accession>A0A7J7LG15</accession>
<evidence type="ECO:0000256" key="2">
    <source>
        <dbReference type="ARBA" id="ARBA00004922"/>
    </source>
</evidence>
<feature type="transmembrane region" description="Helical" evidence="9">
    <location>
        <begin position="100"/>
        <end position="122"/>
    </location>
</feature>
<feature type="transmembrane region" description="Helical" evidence="9">
    <location>
        <begin position="165"/>
        <end position="187"/>
    </location>
</feature>
<evidence type="ECO:0000256" key="9">
    <source>
        <dbReference type="RuleBase" id="RU365067"/>
    </source>
</evidence>
<keyword evidence="4 9" id="KW-0812">Transmembrane</keyword>
<evidence type="ECO:0000256" key="8">
    <source>
        <dbReference type="ARBA" id="ARBA00045912"/>
    </source>
</evidence>
<dbReference type="EMBL" id="JACGCM010002300">
    <property type="protein sequence ID" value="KAF6141596.1"/>
    <property type="molecule type" value="Genomic_DNA"/>
</dbReference>
<comment type="pathway">
    <text evidence="2">Protein modification; protein glycosylation.</text>
</comment>
<dbReference type="Pfam" id="PF04506">
    <property type="entry name" value="Rft-1"/>
    <property type="match status" value="2"/>
</dbReference>
<evidence type="ECO:0000313" key="11">
    <source>
        <dbReference type="Proteomes" id="UP000541444"/>
    </source>
</evidence>
<dbReference type="Proteomes" id="UP000541444">
    <property type="component" value="Unassembled WGS sequence"/>
</dbReference>
<evidence type="ECO:0000256" key="6">
    <source>
        <dbReference type="ARBA" id="ARBA00022989"/>
    </source>
</evidence>
<dbReference type="PANTHER" id="PTHR13117">
    <property type="entry name" value="ENDOPLASMIC RETICULUM MULTISPAN TRANSMEMBRANE PROTEIN-RELATED"/>
    <property type="match status" value="1"/>
</dbReference>
<feature type="transmembrane region" description="Helical" evidence="9">
    <location>
        <begin position="376"/>
        <end position="400"/>
    </location>
</feature>
<dbReference type="GO" id="GO:0006488">
    <property type="term" value="P:dolichol-linked oligosaccharide biosynthetic process"/>
    <property type="evidence" value="ECO:0007669"/>
    <property type="project" value="InterPro"/>
</dbReference>
<keyword evidence="7 9" id="KW-0472">Membrane</keyword>
<reference evidence="10 11" key="1">
    <citation type="journal article" date="2020" name="IScience">
        <title>Genome Sequencing of the Endangered Kingdonia uniflora (Circaeasteraceae, Ranunculales) Reveals Potential Mechanisms of Evolutionary Specialization.</title>
        <authorList>
            <person name="Sun Y."/>
            <person name="Deng T."/>
            <person name="Zhang A."/>
            <person name="Moore M.J."/>
            <person name="Landis J.B."/>
            <person name="Lin N."/>
            <person name="Zhang H."/>
            <person name="Zhang X."/>
            <person name="Huang J."/>
            <person name="Zhang X."/>
            <person name="Sun H."/>
            <person name="Wang H."/>
        </authorList>
    </citation>
    <scope>NUCLEOTIDE SEQUENCE [LARGE SCALE GENOMIC DNA]</scope>
    <source>
        <strain evidence="10">TB1705</strain>
        <tissue evidence="10">Leaf</tissue>
    </source>
</reference>
<feature type="transmembrane region" description="Helical" evidence="9">
    <location>
        <begin position="193"/>
        <end position="216"/>
    </location>
</feature>
<feature type="transmembrane region" description="Helical" evidence="9">
    <location>
        <begin position="453"/>
        <end position="479"/>
    </location>
</feature>
<dbReference type="InterPro" id="IPR007594">
    <property type="entry name" value="RFT1"/>
</dbReference>
<evidence type="ECO:0000256" key="7">
    <source>
        <dbReference type="ARBA" id="ARBA00023136"/>
    </source>
</evidence>
<keyword evidence="6 9" id="KW-1133">Transmembrane helix</keyword>
<feature type="transmembrane region" description="Helical" evidence="9">
    <location>
        <begin position="52"/>
        <end position="70"/>
    </location>
</feature>
<name>A0A7J7LG15_9MAGN</name>
<dbReference type="GO" id="GO:0005789">
    <property type="term" value="C:endoplasmic reticulum membrane"/>
    <property type="evidence" value="ECO:0007669"/>
    <property type="project" value="UniProtKB-SubCell"/>
</dbReference>
<evidence type="ECO:0000256" key="4">
    <source>
        <dbReference type="ARBA" id="ARBA00022692"/>
    </source>
</evidence>
<dbReference type="GO" id="GO:0034203">
    <property type="term" value="P:glycolipid translocation"/>
    <property type="evidence" value="ECO:0007669"/>
    <property type="project" value="TreeGrafter"/>
</dbReference>
<dbReference type="PANTHER" id="PTHR13117:SF5">
    <property type="entry name" value="PROTEIN RFT1 HOMOLOG"/>
    <property type="match status" value="1"/>
</dbReference>
<keyword evidence="11" id="KW-1185">Reference proteome</keyword>
<gene>
    <name evidence="10" type="ORF">GIB67_001148</name>
</gene>
<feature type="transmembrane region" description="Helical" evidence="9">
    <location>
        <begin position="342"/>
        <end position="370"/>
    </location>
</feature>
<protein>
    <recommendedName>
        <fullName evidence="9">Protein RFT1 homolog</fullName>
    </recommendedName>
</protein>
<evidence type="ECO:0000256" key="5">
    <source>
        <dbReference type="ARBA" id="ARBA00022824"/>
    </source>
</evidence>
<dbReference type="AlphaFoldDB" id="A0A7J7LG15"/>
<comment type="caution">
    <text evidence="10">The sequence shown here is derived from an EMBL/GenBank/DDBJ whole genome shotgun (WGS) entry which is preliminary data.</text>
</comment>
<keyword evidence="5" id="KW-0256">Endoplasmic reticulum</keyword>
<sequence length="542" mass="61599">MMSKESIQSRGGVDETNFGRTFKYLMATQFLSRGIPFIFNSWIVRHLTEKDYAIYAVQFQLFVTCILFLSREGFRRACLRADIRCTGASVEENAVKLLKVAWMTVPIGVAITVSTCALVIRWQALSISDSYSRAILIHGIACVLELLAEPLYILSQNLLLLELRLMVETAATFLRCMTIYIFIVKQINMEREIIFALSQVAYGATLCIGYWGYFLIFRRVRRSFLFPFRKRILIDDDRQLSHMCMLFTGQSFQKLVLQEGEKMILVWLDTPYNQAFSQMLSLEETRAHICPRVEPLLHNSTFLTPNPYSLNLDLHYLDCNICWQHPHGNKKLASSLTEALKLVLLIGITVYMIIYLSVDVLIVSSLFSLISKYELAIFFLLLNLGLVVMAFGPSYSYALIRVLYGRKWSDGEASIALRYYCFYVIVMAMNGTSEAFLHAVATEHQLKRSNNSLFIFSGIYIVLNVLLIQSAGAVGLIAANSLNIASKNPSSRKSSIFVAIRTEKIVKSKEGNKGNNLLYRTLKTAEDTFLSFSDLLYLNASR</sequence>
<organism evidence="10 11">
    <name type="scientific">Kingdonia uniflora</name>
    <dbReference type="NCBI Taxonomy" id="39325"/>
    <lineage>
        <taxon>Eukaryota</taxon>
        <taxon>Viridiplantae</taxon>
        <taxon>Streptophyta</taxon>
        <taxon>Embryophyta</taxon>
        <taxon>Tracheophyta</taxon>
        <taxon>Spermatophyta</taxon>
        <taxon>Magnoliopsida</taxon>
        <taxon>Ranunculales</taxon>
        <taxon>Circaeasteraceae</taxon>
        <taxon>Kingdonia</taxon>
    </lineage>
</organism>
<proteinExistence type="inferred from homology"/>
<comment type="function">
    <text evidence="8 9">Intramembrane glycolipid transporter that operates in the biosynthetic pathway of dolichol-linked oligosaccharides, the glycan precursors employed in protein asparagine (N)-glycosylation. The sequential addition of sugars to dolichol pyrophosphate produces dolichol-linked oligosaccharides containing fourteen sugars, including two GlcNAcs, nine mannoses and three glucoses. Once assembled, the oligosaccharide is transferred from the lipid to nascent proteins by oligosaccharyltransferases. The assembly of dolichol-linked oligosaccharides begins on the cytosolic side of the endoplasmic reticulum membrane and finishes in its lumen. RFT1 could mediate the translocation of the cytosolically oriented intermediate DolPP-GlcNAc2Man5, produced by ALG11, into the ER lumen where dolichol-linked oligosaccharides assembly continues. However, the intramembrane lipid transporter activity could not be confirmed in vitro.</text>
</comment>
<comment type="similarity">
    <text evidence="3 9">Belongs to the RFT1 family.</text>
</comment>
<comment type="subcellular location">
    <subcellularLocation>
        <location evidence="1 9">Endoplasmic reticulum membrane</location>
        <topology evidence="1 9">Multi-pass membrane protein</topology>
    </subcellularLocation>
</comment>